<feature type="compositionally biased region" description="Low complexity" evidence="1">
    <location>
        <begin position="250"/>
        <end position="313"/>
    </location>
</feature>
<protein>
    <submittedName>
        <fullName evidence="2">Uncharacterized protein</fullName>
    </submittedName>
</protein>
<feature type="compositionally biased region" description="Polar residues" evidence="1">
    <location>
        <begin position="337"/>
        <end position="358"/>
    </location>
</feature>
<evidence type="ECO:0000256" key="1">
    <source>
        <dbReference type="SAM" id="MobiDB-lite"/>
    </source>
</evidence>
<organism evidence="2 3">
    <name type="scientific">Dissophora globulifera</name>
    <dbReference type="NCBI Taxonomy" id="979702"/>
    <lineage>
        <taxon>Eukaryota</taxon>
        <taxon>Fungi</taxon>
        <taxon>Fungi incertae sedis</taxon>
        <taxon>Mucoromycota</taxon>
        <taxon>Mortierellomycotina</taxon>
        <taxon>Mortierellomycetes</taxon>
        <taxon>Mortierellales</taxon>
        <taxon>Mortierellaceae</taxon>
        <taxon>Dissophora</taxon>
    </lineage>
</organism>
<feature type="compositionally biased region" description="Polar residues" evidence="1">
    <location>
        <begin position="234"/>
        <end position="248"/>
    </location>
</feature>
<dbReference type="AlphaFoldDB" id="A0A9P6RU36"/>
<accession>A0A9P6RU36</accession>
<proteinExistence type="predicted"/>
<sequence length="520" mass="57980">MPHSLSDIESTAPQILRIENIHEAIVEEVRENQNWENAYTLFTHYLAPVILASERAAALNIAPAEVSHVTSRVVDFEDDAQGGKSRKTLTSRDISLAQRSLCAMVRYAPSPDQSNIIYMFYLQREPPLRNDDTTNHCLISLIYQYAQQRQKPDVQAKGLDLIKVALERGLGLPSYEAVPKHGRYADSKPRGSILTSVSRPILVLVKQRITQDGRRLEPFVWPQSNKARPDRQLRPQNQHYQHGSQPRFHQQPLRPQQQLVSQQQQQQQPQQQQQQPLSPQQQQQQQRRQAPQQTQISVPQSQQNQQPHLTPQSQHHRGSTRSGLPGRHGRQEHDVQQVIQKPQDGVNTVKEQQNPTGDDSSELPQMPETASGEGSLPQQQKKKYKAKDVKKKGLVTADPEPSSGAPSFSAATEDMDQYTYYKQASRRGFAGAGRGRDHAGGSGSSYGARGSSAAVGGHRTIAFVPASYNPMLKTDDQPRMDNNISKTVSPDIARVGQEAIDPVHDLAADIGKLQLEGQSA</sequence>
<evidence type="ECO:0000313" key="2">
    <source>
        <dbReference type="EMBL" id="KAG0329460.1"/>
    </source>
</evidence>
<feature type="region of interest" description="Disordered" evidence="1">
    <location>
        <begin position="431"/>
        <end position="452"/>
    </location>
</feature>
<dbReference type="OrthoDB" id="2265579at2759"/>
<dbReference type="Proteomes" id="UP000738325">
    <property type="component" value="Unassembled WGS sequence"/>
</dbReference>
<name>A0A9P6RU36_9FUNG</name>
<dbReference type="EMBL" id="JAAAIP010000015">
    <property type="protein sequence ID" value="KAG0329460.1"/>
    <property type="molecule type" value="Genomic_DNA"/>
</dbReference>
<gene>
    <name evidence="2" type="ORF">BGZ99_001846</name>
</gene>
<reference evidence="2" key="1">
    <citation type="journal article" date="2020" name="Fungal Divers.">
        <title>Resolving the Mortierellaceae phylogeny through synthesis of multi-gene phylogenetics and phylogenomics.</title>
        <authorList>
            <person name="Vandepol N."/>
            <person name="Liber J."/>
            <person name="Desiro A."/>
            <person name="Na H."/>
            <person name="Kennedy M."/>
            <person name="Barry K."/>
            <person name="Grigoriev I.V."/>
            <person name="Miller A.N."/>
            <person name="O'Donnell K."/>
            <person name="Stajich J.E."/>
            <person name="Bonito G."/>
        </authorList>
    </citation>
    <scope>NUCLEOTIDE SEQUENCE</scope>
    <source>
        <strain evidence="2">REB-010B</strain>
    </source>
</reference>
<keyword evidence="3" id="KW-1185">Reference proteome</keyword>
<feature type="compositionally biased region" description="Basic residues" evidence="1">
    <location>
        <begin position="380"/>
        <end position="393"/>
    </location>
</feature>
<comment type="caution">
    <text evidence="2">The sequence shown here is derived from an EMBL/GenBank/DDBJ whole genome shotgun (WGS) entry which is preliminary data.</text>
</comment>
<feature type="region of interest" description="Disordered" evidence="1">
    <location>
        <begin position="216"/>
        <end position="410"/>
    </location>
</feature>
<evidence type="ECO:0000313" key="3">
    <source>
        <dbReference type="Proteomes" id="UP000738325"/>
    </source>
</evidence>